<protein>
    <submittedName>
        <fullName evidence="1">Uncharacterized protein</fullName>
    </submittedName>
</protein>
<sequence length="152" mass="16611">MGYDAERSARIAALQETARPVWEATGDKIEPPPTSVARLARMQSVRQRAQELAEQASAALAVCGLSARFEISAREDLCLIEVDLRDGDGFQALVSTFGDGWVGVLDPHQENLTATQWARYVVARAQGATAGEALKEVSSPLRKARWWRRSGS</sequence>
<name>A0ABW0D2S3_STRFI</name>
<evidence type="ECO:0000313" key="1">
    <source>
        <dbReference type="EMBL" id="MFC5223781.1"/>
    </source>
</evidence>
<dbReference type="Proteomes" id="UP001596156">
    <property type="component" value="Unassembled WGS sequence"/>
</dbReference>
<reference evidence="2" key="1">
    <citation type="journal article" date="2019" name="Int. J. Syst. Evol. Microbiol.">
        <title>The Global Catalogue of Microorganisms (GCM) 10K type strain sequencing project: providing services to taxonomists for standard genome sequencing and annotation.</title>
        <authorList>
            <consortium name="The Broad Institute Genomics Platform"/>
            <consortium name="The Broad Institute Genome Sequencing Center for Infectious Disease"/>
            <person name="Wu L."/>
            <person name="Ma J."/>
        </authorList>
    </citation>
    <scope>NUCLEOTIDE SEQUENCE [LARGE SCALE GENOMIC DNA]</scope>
    <source>
        <strain evidence="2">CCM 8479</strain>
    </source>
</reference>
<gene>
    <name evidence="1" type="ORF">ACFPN6_04010</name>
</gene>
<accession>A0ABW0D2S3</accession>
<evidence type="ECO:0000313" key="2">
    <source>
        <dbReference type="Proteomes" id="UP001596156"/>
    </source>
</evidence>
<organism evidence="1 2">
    <name type="scientific">Streptomyces fimbriatus</name>
    <dbReference type="NCBI Taxonomy" id="68197"/>
    <lineage>
        <taxon>Bacteria</taxon>
        <taxon>Bacillati</taxon>
        <taxon>Actinomycetota</taxon>
        <taxon>Actinomycetes</taxon>
        <taxon>Kitasatosporales</taxon>
        <taxon>Streptomycetaceae</taxon>
        <taxon>Streptomyces</taxon>
    </lineage>
</organism>
<dbReference type="EMBL" id="JBHSKL010000004">
    <property type="protein sequence ID" value="MFC5223781.1"/>
    <property type="molecule type" value="Genomic_DNA"/>
</dbReference>
<dbReference type="RefSeq" id="WP_344645627.1">
    <property type="nucleotide sequence ID" value="NZ_BAAASS010000018.1"/>
</dbReference>
<proteinExistence type="predicted"/>
<comment type="caution">
    <text evidence="1">The sequence shown here is derived from an EMBL/GenBank/DDBJ whole genome shotgun (WGS) entry which is preliminary data.</text>
</comment>
<keyword evidence="2" id="KW-1185">Reference proteome</keyword>